<proteinExistence type="predicted"/>
<keyword evidence="2" id="KW-1185">Reference proteome</keyword>
<organism evidence="1 2">
    <name type="scientific">Salmonirosea aquatica</name>
    <dbReference type="NCBI Taxonomy" id="2654236"/>
    <lineage>
        <taxon>Bacteria</taxon>
        <taxon>Pseudomonadati</taxon>
        <taxon>Bacteroidota</taxon>
        <taxon>Cytophagia</taxon>
        <taxon>Cytophagales</taxon>
        <taxon>Spirosomataceae</taxon>
        <taxon>Salmonirosea</taxon>
    </lineage>
</organism>
<reference evidence="1 2" key="1">
    <citation type="submission" date="2019-10" db="EMBL/GenBank/DDBJ databases">
        <title>Draft Genome Sequence of Cytophagaceae sp. SJW1-29.</title>
        <authorList>
            <person name="Choi A."/>
        </authorList>
    </citation>
    <scope>NUCLEOTIDE SEQUENCE [LARGE SCALE GENOMIC DNA]</scope>
    <source>
        <strain evidence="1 2">SJW1-29</strain>
    </source>
</reference>
<evidence type="ECO:0000313" key="2">
    <source>
        <dbReference type="Proteomes" id="UP000479293"/>
    </source>
</evidence>
<dbReference type="AlphaFoldDB" id="A0A7C9FRS2"/>
<protein>
    <submittedName>
        <fullName evidence="1">Uncharacterized protein</fullName>
    </submittedName>
</protein>
<comment type="caution">
    <text evidence="1">The sequence shown here is derived from an EMBL/GenBank/DDBJ whole genome shotgun (WGS) entry which is preliminary data.</text>
</comment>
<dbReference type="EMBL" id="WHLY01000002">
    <property type="protein sequence ID" value="MPR36549.1"/>
    <property type="molecule type" value="Genomic_DNA"/>
</dbReference>
<dbReference type="RefSeq" id="WP_152764553.1">
    <property type="nucleotide sequence ID" value="NZ_WHLY01000002.1"/>
</dbReference>
<accession>A0A7C9FRS2</accession>
<gene>
    <name evidence="1" type="ORF">GBK04_25215</name>
</gene>
<sequence length="224" mass="25396">MKARQISFCKPFRRHYVANFGDHPILQKLYEDLAKRSERAFEDAVRREGLVDTGELLESIKAGTVEVGGKTISTSVLFSTLLRLKDVKTMQYFTIPPLAPLLQWVERVGLSKFAYVPGYPQGVRPATETEQIYRIASGIQYNLKARPNVRRGYRGIYNEELKYRILPQFYEDLKAATSVYSLQSLEEALGFDVSVPTPSDGMNAGRIQAAWNARDTKLARKNAQ</sequence>
<dbReference type="Proteomes" id="UP000479293">
    <property type="component" value="Unassembled WGS sequence"/>
</dbReference>
<evidence type="ECO:0000313" key="1">
    <source>
        <dbReference type="EMBL" id="MPR36549.1"/>
    </source>
</evidence>
<name>A0A7C9FRS2_9BACT</name>